<protein>
    <submittedName>
        <fullName evidence="2">Uncharacterized protein</fullName>
    </submittedName>
</protein>
<proteinExistence type="predicted"/>
<feature type="region of interest" description="Disordered" evidence="1">
    <location>
        <begin position="627"/>
        <end position="665"/>
    </location>
</feature>
<dbReference type="EMBL" id="JBBNAF010000006">
    <property type="protein sequence ID" value="KAK9134821.1"/>
    <property type="molecule type" value="Genomic_DNA"/>
</dbReference>
<feature type="compositionally biased region" description="Low complexity" evidence="1">
    <location>
        <begin position="631"/>
        <end position="665"/>
    </location>
</feature>
<name>A0AAP0JJV8_9MAGN</name>
<keyword evidence="3" id="KW-1185">Reference proteome</keyword>
<evidence type="ECO:0000313" key="2">
    <source>
        <dbReference type="EMBL" id="KAK9134821.1"/>
    </source>
</evidence>
<sequence>MGTNHNSNRNLSLSQLSFSLNAVFSLSKRSQLSPSPLSTPDHRSLHPVTTLSPHCSSISALSPLIALCSLSPLVDLCSLLSLCSPLSALFLSLTALRSLLSFTASPLSALSLSPLIVLSLYRSPLSALSLLSPLTTPCSLSAHQSLLSLTALLSLLSLTTHRSRLSLSLLTAYRSFSTAHRSLLSLSLTAHRSLLSLSHRSLLSLFRRSLLSLSRRSSLSALCSVSTHCSHYRPLLSCTFTDLCSFSLSPLSYRCFAALPLSSLSLAIVISLQSLNYLSSLRLGSPSALPSSFVGDWSFQSPNLLPFLPLPKPLPLFAAPQAVADVRICFGISRWYEHGENRDDVPQNFYQFDNHIDDADVGGFDTTTYHEMLHNVAGPSFNWNHVEESPNPEARQLYDMIEASSEQLWPSYETMTTLSAMARLLAIKSEHHISERGWDDAIHENLIRAVYDTHAGTRYTALMHKLKKNYVQPNFVIDEAWRSYLEYWDIEDFLVRFRQVSTNRNTEVEGPGTEPSKHSVGLVSFVTTNEKLTNTSEMPPIVNEVYFYLHTVNHDGVTFVDTRSEWFYLQRRRLELTKATPDQPIDDEAVYFNVAVPGDGATFRVRQRCRAIMTGYGIYAEAIRDDHGRSRPISTTTTNTTTTTSRPAAAAANRSRRSTTATGQC</sequence>
<gene>
    <name evidence="2" type="ORF">Syun_014151</name>
</gene>
<accession>A0AAP0JJV8</accession>
<comment type="caution">
    <text evidence="2">The sequence shown here is derived from an EMBL/GenBank/DDBJ whole genome shotgun (WGS) entry which is preliminary data.</text>
</comment>
<evidence type="ECO:0000313" key="3">
    <source>
        <dbReference type="Proteomes" id="UP001420932"/>
    </source>
</evidence>
<dbReference type="Proteomes" id="UP001420932">
    <property type="component" value="Unassembled WGS sequence"/>
</dbReference>
<evidence type="ECO:0000256" key="1">
    <source>
        <dbReference type="SAM" id="MobiDB-lite"/>
    </source>
</evidence>
<dbReference type="AlphaFoldDB" id="A0AAP0JJV8"/>
<reference evidence="2 3" key="1">
    <citation type="submission" date="2024-01" db="EMBL/GenBank/DDBJ databases">
        <title>Genome assemblies of Stephania.</title>
        <authorList>
            <person name="Yang L."/>
        </authorList>
    </citation>
    <scope>NUCLEOTIDE SEQUENCE [LARGE SCALE GENOMIC DNA]</scope>
    <source>
        <strain evidence="2">YNDBR</strain>
        <tissue evidence="2">Leaf</tissue>
    </source>
</reference>
<organism evidence="2 3">
    <name type="scientific">Stephania yunnanensis</name>
    <dbReference type="NCBI Taxonomy" id="152371"/>
    <lineage>
        <taxon>Eukaryota</taxon>
        <taxon>Viridiplantae</taxon>
        <taxon>Streptophyta</taxon>
        <taxon>Embryophyta</taxon>
        <taxon>Tracheophyta</taxon>
        <taxon>Spermatophyta</taxon>
        <taxon>Magnoliopsida</taxon>
        <taxon>Ranunculales</taxon>
        <taxon>Menispermaceae</taxon>
        <taxon>Menispermoideae</taxon>
        <taxon>Cissampelideae</taxon>
        <taxon>Stephania</taxon>
    </lineage>
</organism>